<dbReference type="AlphaFoldDB" id="A0A0C9QN62"/>
<dbReference type="Gene3D" id="3.40.1050.10">
    <property type="entry name" value="Carbonic anhydrase"/>
    <property type="match status" value="1"/>
</dbReference>
<evidence type="ECO:0000256" key="5">
    <source>
        <dbReference type="ARBA" id="ARBA00023239"/>
    </source>
</evidence>
<dbReference type="InterPro" id="IPR001765">
    <property type="entry name" value="Carbonic_anhydrase"/>
</dbReference>
<dbReference type="CDD" id="cd00884">
    <property type="entry name" value="beta_CA_cladeB"/>
    <property type="match status" value="1"/>
</dbReference>
<evidence type="ECO:0000256" key="3">
    <source>
        <dbReference type="ARBA" id="ARBA00012925"/>
    </source>
</evidence>
<dbReference type="SMART" id="SM00947">
    <property type="entry name" value="Pro_CA"/>
    <property type="match status" value="1"/>
</dbReference>
<dbReference type="PANTHER" id="PTHR11002">
    <property type="entry name" value="CARBONIC ANHYDRASE"/>
    <property type="match status" value="1"/>
</dbReference>
<reference evidence="9" key="1">
    <citation type="submission" date="2015-02" db="EMBL/GenBank/DDBJ databases">
        <title>A transcriptome of Wollemia nobilis - a relic of Gondwana.</title>
        <authorList>
            <person name="Chia J.Y."/>
            <person name="Leong Y.S."/>
            <person name="Abdul Karim S."/>
            <person name="Wan Azmi N."/>
            <person name="Hercus R."/>
            <person name="Croft L."/>
        </authorList>
    </citation>
    <scope>NUCLEOTIDE SEQUENCE</scope>
    <source>
        <strain evidence="9">MaeBrown</strain>
        <tissue evidence="9">Leaf</tissue>
    </source>
</reference>
<keyword evidence="5 8" id="KW-0456">Lyase</keyword>
<evidence type="ECO:0000256" key="1">
    <source>
        <dbReference type="ARBA" id="ARBA00002904"/>
    </source>
</evidence>
<accession>A0A0C9QN62</accession>
<name>A0A0C9QN62_9CONI</name>
<dbReference type="GO" id="GO:0004089">
    <property type="term" value="F:carbonate dehydratase activity"/>
    <property type="evidence" value="ECO:0007669"/>
    <property type="project" value="UniProtKB-UniRule"/>
</dbReference>
<dbReference type="InterPro" id="IPR015892">
    <property type="entry name" value="Carbonic_anhydrase_CS"/>
</dbReference>
<comment type="similarity">
    <text evidence="2 8">Belongs to the beta-class carbonic anhydrase family.</text>
</comment>
<evidence type="ECO:0000256" key="8">
    <source>
        <dbReference type="RuleBase" id="RU003956"/>
    </source>
</evidence>
<dbReference type="InterPro" id="IPR036874">
    <property type="entry name" value="Carbonic_anhydrase_sf"/>
</dbReference>
<keyword evidence="7" id="KW-0479">Metal-binding</keyword>
<organism evidence="9">
    <name type="scientific">Wollemia nobilis</name>
    <dbReference type="NCBI Taxonomy" id="56998"/>
    <lineage>
        <taxon>Eukaryota</taxon>
        <taxon>Viridiplantae</taxon>
        <taxon>Streptophyta</taxon>
        <taxon>Embryophyta</taxon>
        <taxon>Tracheophyta</taxon>
        <taxon>Spermatophyta</taxon>
        <taxon>Pinopsida</taxon>
        <taxon>Pinidae</taxon>
        <taxon>Conifers II</taxon>
        <taxon>Araucariales</taxon>
        <taxon>Araucariaceae</taxon>
        <taxon>Wollemia</taxon>
    </lineage>
</organism>
<evidence type="ECO:0000256" key="4">
    <source>
        <dbReference type="ARBA" id="ARBA00022833"/>
    </source>
</evidence>
<dbReference type="PANTHER" id="PTHR11002:SF12">
    <property type="entry name" value="CARBONIC ANHYDRASE"/>
    <property type="match status" value="1"/>
</dbReference>
<dbReference type="Pfam" id="PF00484">
    <property type="entry name" value="Pro_CA"/>
    <property type="match status" value="1"/>
</dbReference>
<keyword evidence="4 7" id="KW-0862">Zinc</keyword>
<evidence type="ECO:0000256" key="2">
    <source>
        <dbReference type="ARBA" id="ARBA00006217"/>
    </source>
</evidence>
<comment type="cofactor">
    <cofactor evidence="7">
        <name>Zn(2+)</name>
        <dbReference type="ChEBI" id="CHEBI:29105"/>
    </cofactor>
    <text evidence="7">Binds 1 zinc ion per subunit.</text>
</comment>
<dbReference type="EC" id="4.2.1.1" evidence="3 8"/>
<dbReference type="FunFam" id="3.40.1050.10:FF:000003">
    <property type="entry name" value="Carbonic anhydrase"/>
    <property type="match status" value="1"/>
</dbReference>
<protein>
    <recommendedName>
        <fullName evidence="3 8">Carbonic anhydrase</fullName>
        <ecNumber evidence="3 8">4.2.1.1</ecNumber>
    </recommendedName>
    <alternativeName>
        <fullName evidence="8">Carbonate dehydratase</fullName>
    </alternativeName>
</protein>
<dbReference type="PROSITE" id="PS00704">
    <property type="entry name" value="PROK_CO2_ANHYDRASE_1"/>
    <property type="match status" value="1"/>
</dbReference>
<feature type="binding site" evidence="7">
    <location>
        <position position="185"/>
    </location>
    <ligand>
        <name>Zn(2+)</name>
        <dbReference type="ChEBI" id="CHEBI:29105"/>
    </ligand>
</feature>
<feature type="binding site" evidence="7">
    <location>
        <position position="124"/>
    </location>
    <ligand>
        <name>Zn(2+)</name>
        <dbReference type="ChEBI" id="CHEBI:29105"/>
    </ligand>
</feature>
<dbReference type="SUPFAM" id="SSF53056">
    <property type="entry name" value="beta-carbonic anhydrase, cab"/>
    <property type="match status" value="1"/>
</dbReference>
<evidence type="ECO:0000256" key="7">
    <source>
        <dbReference type="PIRSR" id="PIRSR601765-1"/>
    </source>
</evidence>
<dbReference type="EMBL" id="GCHU01018935">
    <property type="protein sequence ID" value="JAG86100.1"/>
    <property type="molecule type" value="Transcribed_RNA"/>
</dbReference>
<dbReference type="GO" id="GO:0015976">
    <property type="term" value="P:carbon utilization"/>
    <property type="evidence" value="ECO:0007669"/>
    <property type="project" value="InterPro"/>
</dbReference>
<sequence length="302" mass="33962">MATLSKMPFLCSKPINLEPCPRLSRRSSARKVRASARNIDSFDPTQQQFLNLIKETPSLRRVAATSSQQVTEEEVSVNESSAPFETMKNRFLTFKQEKFSKKPDVFSKLSTGQSPKFMVIACADSRVCPSITLGFQPGEAFMIRNVANMIPPWKEEGFPATGAALEYAALHLKVENIFVIGHSRCGGIKAIMSMAEEASKSSDFIEDWVTIAQPARLRTKSVAAQLPFDDQCTHCEKESVNQSLSNLLTYPWIKDLVSQEKLFLHGGYYNFVDCSFEQWTLSYKEGETENLNQAITNRSVWC</sequence>
<evidence type="ECO:0000313" key="9">
    <source>
        <dbReference type="EMBL" id="JAG86100.1"/>
    </source>
</evidence>
<comment type="function">
    <text evidence="1 8">Reversible hydration of carbon dioxide.</text>
</comment>
<dbReference type="GO" id="GO:0008270">
    <property type="term" value="F:zinc ion binding"/>
    <property type="evidence" value="ECO:0007669"/>
    <property type="project" value="UniProtKB-UniRule"/>
</dbReference>
<proteinExistence type="inferred from homology"/>
<evidence type="ECO:0000256" key="6">
    <source>
        <dbReference type="ARBA" id="ARBA00048348"/>
    </source>
</evidence>
<comment type="catalytic activity">
    <reaction evidence="6 8">
        <text>hydrogencarbonate + H(+) = CO2 + H2O</text>
        <dbReference type="Rhea" id="RHEA:10748"/>
        <dbReference type="ChEBI" id="CHEBI:15377"/>
        <dbReference type="ChEBI" id="CHEBI:15378"/>
        <dbReference type="ChEBI" id="CHEBI:16526"/>
        <dbReference type="ChEBI" id="CHEBI:17544"/>
        <dbReference type="EC" id="4.2.1.1"/>
    </reaction>
</comment>
<dbReference type="InterPro" id="IPR045066">
    <property type="entry name" value="Beta_CA_cladeB"/>
</dbReference>
<feature type="binding site" evidence="7">
    <location>
        <position position="122"/>
    </location>
    <ligand>
        <name>Zn(2+)</name>
        <dbReference type="ChEBI" id="CHEBI:29105"/>
    </ligand>
</feature>
<feature type="binding site" evidence="7">
    <location>
        <position position="182"/>
    </location>
    <ligand>
        <name>Zn(2+)</name>
        <dbReference type="ChEBI" id="CHEBI:29105"/>
    </ligand>
</feature>